<dbReference type="PANTHER" id="PTHR45648:SF180">
    <property type="entry name" value="OS04G0561800 PROTEIN"/>
    <property type="match status" value="1"/>
</dbReference>
<comment type="similarity">
    <text evidence="1">Belongs to the 'GDSL' lipolytic enzyme family.</text>
</comment>
<dbReference type="InterPro" id="IPR036514">
    <property type="entry name" value="SGNH_hydro_sf"/>
</dbReference>
<dbReference type="GO" id="GO:0016042">
    <property type="term" value="P:lipid catabolic process"/>
    <property type="evidence" value="ECO:0007669"/>
    <property type="project" value="UniProtKB-KW"/>
</dbReference>
<reference evidence="5" key="1">
    <citation type="submission" date="2023-04" db="EMBL/GenBank/DDBJ databases">
        <authorList>
            <person name="Vijverberg K."/>
            <person name="Xiong W."/>
            <person name="Schranz E."/>
        </authorList>
    </citation>
    <scope>NUCLEOTIDE SEQUENCE</scope>
</reference>
<evidence type="ECO:0000256" key="4">
    <source>
        <dbReference type="SAM" id="SignalP"/>
    </source>
</evidence>
<dbReference type="GO" id="GO:0016788">
    <property type="term" value="F:hydrolase activity, acting on ester bonds"/>
    <property type="evidence" value="ECO:0007669"/>
    <property type="project" value="InterPro"/>
</dbReference>
<keyword evidence="4" id="KW-0732">Signal</keyword>
<dbReference type="InterPro" id="IPR001087">
    <property type="entry name" value="GDSL"/>
</dbReference>
<dbReference type="InterPro" id="IPR051058">
    <property type="entry name" value="GDSL_Est/Lipase"/>
</dbReference>
<accession>A0AA35Y5D3</accession>
<evidence type="ECO:0000256" key="2">
    <source>
        <dbReference type="ARBA" id="ARBA00022801"/>
    </source>
</evidence>
<sequence length="377" mass="41162">MKGSSTLVLLCVVTVATITKTTTGIDIHGGLFIFGDSLLDVGTNNHFDDSTARADHPHYGIDYPDSVSTGRFSNGLNSADLLASYMNGYDFSPPPFLTLVQNPDTFLLQIIRGANFASGGSGILRDTGREKFIRVVPLCEQIQQFATVRGNMSQVLGNGTAELFIGMSHYIISVGSNDFFEKQNSLFRNETQPQQLIANLTASYAIHLQNLYDLGARKFGIIGVPPLGCCPMERYINYQMGGNGSCVEAMNELAQVFHASIESLLQNFSSINQGVVYSLGNTYNIIMDFIDNRRASESGPNVLGFQVVETACCGNGTFNAETRCESGSKLCRNRNHYIFWDEFHPTEAAARHAALTLAYADGQEFVTPMNFSSLAKA</sequence>
<keyword evidence="3" id="KW-0442">Lipid degradation</keyword>
<name>A0AA35Y5D3_LACSI</name>
<feature type="chain" id="PRO_5041339996" description="GDSL esterase/lipase" evidence="4">
    <location>
        <begin position="25"/>
        <end position="377"/>
    </location>
</feature>
<dbReference type="InterPro" id="IPR035669">
    <property type="entry name" value="SGNH_plant_lipase-like"/>
</dbReference>
<keyword evidence="6" id="KW-1185">Reference proteome</keyword>
<evidence type="ECO:0008006" key="7">
    <source>
        <dbReference type="Google" id="ProtNLM"/>
    </source>
</evidence>
<dbReference type="CDD" id="cd01837">
    <property type="entry name" value="SGNH_plant_lipase_like"/>
    <property type="match status" value="1"/>
</dbReference>
<evidence type="ECO:0000313" key="6">
    <source>
        <dbReference type="Proteomes" id="UP001177003"/>
    </source>
</evidence>
<dbReference type="AlphaFoldDB" id="A0AA35Y5D3"/>
<evidence type="ECO:0000313" key="5">
    <source>
        <dbReference type="EMBL" id="CAI9259381.1"/>
    </source>
</evidence>
<gene>
    <name evidence="5" type="ORF">LSALG_LOCUS276</name>
</gene>
<proteinExistence type="inferred from homology"/>
<evidence type="ECO:0000256" key="1">
    <source>
        <dbReference type="ARBA" id="ARBA00008668"/>
    </source>
</evidence>
<dbReference type="PANTHER" id="PTHR45648">
    <property type="entry name" value="GDSL LIPASE/ACYLHYDROLASE FAMILY PROTEIN (AFU_ORTHOLOGUE AFUA_4G14700)"/>
    <property type="match status" value="1"/>
</dbReference>
<dbReference type="EMBL" id="OX465086">
    <property type="protein sequence ID" value="CAI9259381.1"/>
    <property type="molecule type" value="Genomic_DNA"/>
</dbReference>
<dbReference type="Gene3D" id="3.40.50.1110">
    <property type="entry name" value="SGNH hydrolase"/>
    <property type="match status" value="1"/>
</dbReference>
<dbReference type="Proteomes" id="UP001177003">
    <property type="component" value="Chromosome 0"/>
</dbReference>
<keyword evidence="3" id="KW-0443">Lipid metabolism</keyword>
<organism evidence="5 6">
    <name type="scientific">Lactuca saligna</name>
    <name type="common">Willowleaf lettuce</name>
    <dbReference type="NCBI Taxonomy" id="75948"/>
    <lineage>
        <taxon>Eukaryota</taxon>
        <taxon>Viridiplantae</taxon>
        <taxon>Streptophyta</taxon>
        <taxon>Embryophyta</taxon>
        <taxon>Tracheophyta</taxon>
        <taxon>Spermatophyta</taxon>
        <taxon>Magnoliopsida</taxon>
        <taxon>eudicotyledons</taxon>
        <taxon>Gunneridae</taxon>
        <taxon>Pentapetalae</taxon>
        <taxon>asterids</taxon>
        <taxon>campanulids</taxon>
        <taxon>Asterales</taxon>
        <taxon>Asteraceae</taxon>
        <taxon>Cichorioideae</taxon>
        <taxon>Cichorieae</taxon>
        <taxon>Lactucinae</taxon>
        <taxon>Lactuca</taxon>
    </lineage>
</organism>
<protein>
    <recommendedName>
        <fullName evidence="7">GDSL esterase/lipase</fullName>
    </recommendedName>
</protein>
<keyword evidence="2" id="KW-0378">Hydrolase</keyword>
<feature type="signal peptide" evidence="4">
    <location>
        <begin position="1"/>
        <end position="24"/>
    </location>
</feature>
<dbReference type="Pfam" id="PF00657">
    <property type="entry name" value="Lipase_GDSL"/>
    <property type="match status" value="1"/>
</dbReference>
<evidence type="ECO:0000256" key="3">
    <source>
        <dbReference type="ARBA" id="ARBA00022963"/>
    </source>
</evidence>